<dbReference type="GO" id="GO:0005737">
    <property type="term" value="C:cytoplasm"/>
    <property type="evidence" value="ECO:0007669"/>
    <property type="project" value="UniProtKB-SubCell"/>
</dbReference>
<dbReference type="GO" id="GO:0008652">
    <property type="term" value="P:amino acid biosynthetic process"/>
    <property type="evidence" value="ECO:0007669"/>
    <property type="project" value="UniProtKB-KW"/>
</dbReference>
<keyword evidence="11 18" id="KW-0479">Metal-binding</keyword>
<dbReference type="PIRSF" id="PIRSF001455">
    <property type="entry name" value="DHQ_synth"/>
    <property type="match status" value="1"/>
</dbReference>
<dbReference type="STRING" id="1209072.GCA_000766945_01591"/>
<dbReference type="GO" id="GO:0009423">
    <property type="term" value="P:chorismate biosynthetic process"/>
    <property type="evidence" value="ECO:0007669"/>
    <property type="project" value="UniProtKB-UniRule"/>
</dbReference>
<evidence type="ECO:0000256" key="17">
    <source>
        <dbReference type="ARBA" id="ARBA00023285"/>
    </source>
</evidence>
<evidence type="ECO:0000313" key="22">
    <source>
        <dbReference type="Proteomes" id="UP000216101"/>
    </source>
</evidence>
<dbReference type="InterPro" id="IPR016037">
    <property type="entry name" value="DHQ_synth_AroB"/>
</dbReference>
<evidence type="ECO:0000256" key="18">
    <source>
        <dbReference type="HAMAP-Rule" id="MF_00110"/>
    </source>
</evidence>
<comment type="pathway">
    <text evidence="5 18">Metabolic intermediate biosynthesis; chorismate biosynthesis; chorismate from D-erythrose 4-phosphate and phosphoenolpyruvate: step 2/7.</text>
</comment>
<dbReference type="Pfam" id="PF24621">
    <property type="entry name" value="DHQS_C"/>
    <property type="match status" value="1"/>
</dbReference>
<evidence type="ECO:0000259" key="19">
    <source>
        <dbReference type="Pfam" id="PF01761"/>
    </source>
</evidence>
<comment type="subcellular location">
    <subcellularLocation>
        <location evidence="4 18">Cytoplasm</location>
    </subcellularLocation>
</comment>
<feature type="binding site" evidence="18">
    <location>
        <begin position="127"/>
        <end position="128"/>
    </location>
    <ligand>
        <name>NAD(+)</name>
        <dbReference type="ChEBI" id="CHEBI:57540"/>
    </ligand>
</feature>
<dbReference type="EC" id="4.2.3.4" evidence="7 18"/>
<keyword evidence="22" id="KW-1185">Reference proteome</keyword>
<evidence type="ECO:0000256" key="5">
    <source>
        <dbReference type="ARBA" id="ARBA00004661"/>
    </source>
</evidence>
<gene>
    <name evidence="18" type="primary">aroB</name>
    <name evidence="21" type="ORF">CBP51_08545</name>
</gene>
<feature type="domain" description="3-dehydroquinate synthase C-terminal" evidence="20">
    <location>
        <begin position="179"/>
        <end position="323"/>
    </location>
</feature>
<feature type="domain" description="3-dehydroquinate synthase N-terminal" evidence="19">
    <location>
        <begin position="65"/>
        <end position="177"/>
    </location>
</feature>
<evidence type="ECO:0000256" key="16">
    <source>
        <dbReference type="ARBA" id="ARBA00023239"/>
    </source>
</evidence>
<comment type="catalytic activity">
    <reaction evidence="1 18">
        <text>7-phospho-2-dehydro-3-deoxy-D-arabino-heptonate = 3-dehydroquinate + phosphate</text>
        <dbReference type="Rhea" id="RHEA:21968"/>
        <dbReference type="ChEBI" id="CHEBI:32364"/>
        <dbReference type="ChEBI" id="CHEBI:43474"/>
        <dbReference type="ChEBI" id="CHEBI:58394"/>
        <dbReference type="EC" id="4.2.3.4"/>
    </reaction>
</comment>
<dbReference type="GO" id="GO:0000166">
    <property type="term" value="F:nucleotide binding"/>
    <property type="evidence" value="ECO:0007669"/>
    <property type="project" value="UniProtKB-KW"/>
</dbReference>
<evidence type="ECO:0000256" key="6">
    <source>
        <dbReference type="ARBA" id="ARBA00005412"/>
    </source>
</evidence>
<dbReference type="GO" id="GO:0046872">
    <property type="term" value="F:metal ion binding"/>
    <property type="evidence" value="ECO:0007669"/>
    <property type="project" value="UniProtKB-KW"/>
</dbReference>
<dbReference type="Gene3D" id="1.20.1090.10">
    <property type="entry name" value="Dehydroquinate synthase-like - alpha domain"/>
    <property type="match status" value="1"/>
</dbReference>
<dbReference type="InterPro" id="IPR030960">
    <property type="entry name" value="DHQS/DOIS_N"/>
</dbReference>
<reference evidence="22" key="1">
    <citation type="submission" date="2017-05" db="EMBL/GenBank/DDBJ databases">
        <authorList>
            <person name="Barney B.M."/>
        </authorList>
    </citation>
    <scope>NUCLEOTIDE SEQUENCE [LARGE SCALE GENOMIC DNA]</scope>
    <source>
        <strain evidence="22">PSBB022</strain>
    </source>
</reference>
<evidence type="ECO:0000256" key="9">
    <source>
        <dbReference type="ARBA" id="ARBA00022490"/>
    </source>
</evidence>
<dbReference type="InterPro" id="IPR056179">
    <property type="entry name" value="DHQS_C"/>
</dbReference>
<evidence type="ECO:0000256" key="4">
    <source>
        <dbReference type="ARBA" id="ARBA00004496"/>
    </source>
</evidence>
<dbReference type="InterPro" id="IPR030963">
    <property type="entry name" value="DHQ_synth_fam"/>
</dbReference>
<dbReference type="GO" id="GO:0003856">
    <property type="term" value="F:3-dehydroquinate synthase activity"/>
    <property type="evidence" value="ECO:0007669"/>
    <property type="project" value="UniProtKB-UniRule"/>
</dbReference>
<name>A0A266QCF5_9GAMM</name>
<dbReference type="Gene3D" id="3.40.50.1970">
    <property type="match status" value="1"/>
</dbReference>
<evidence type="ECO:0000256" key="2">
    <source>
        <dbReference type="ARBA" id="ARBA00001911"/>
    </source>
</evidence>
<feature type="binding site" evidence="18">
    <location>
        <position position="245"/>
    </location>
    <ligand>
        <name>Zn(2+)</name>
        <dbReference type="ChEBI" id="CHEBI:29105"/>
    </ligand>
</feature>
<dbReference type="GO" id="GO:0009073">
    <property type="term" value="P:aromatic amino acid family biosynthetic process"/>
    <property type="evidence" value="ECO:0007669"/>
    <property type="project" value="UniProtKB-KW"/>
</dbReference>
<dbReference type="RefSeq" id="WP_078044098.1">
    <property type="nucleotide sequence ID" value="NZ_NHNI01000001.1"/>
</dbReference>
<evidence type="ECO:0000256" key="13">
    <source>
        <dbReference type="ARBA" id="ARBA00022833"/>
    </source>
</evidence>
<dbReference type="FunFam" id="3.40.50.1970:FF:000001">
    <property type="entry name" value="3-dehydroquinate synthase"/>
    <property type="match status" value="1"/>
</dbReference>
<dbReference type="EMBL" id="NHNI01000001">
    <property type="protein sequence ID" value="OZY87021.1"/>
    <property type="molecule type" value="Genomic_DNA"/>
</dbReference>
<feature type="binding site" evidence="18">
    <location>
        <begin position="103"/>
        <end position="107"/>
    </location>
    <ligand>
        <name>NAD(+)</name>
        <dbReference type="ChEBI" id="CHEBI:57540"/>
    </ligand>
</feature>
<evidence type="ECO:0000256" key="12">
    <source>
        <dbReference type="ARBA" id="ARBA00022741"/>
    </source>
</evidence>
<keyword evidence="16 18" id="KW-0456">Lyase</keyword>
<keyword evidence="13 18" id="KW-0862">Zinc</keyword>
<feature type="binding site" evidence="18">
    <location>
        <position position="182"/>
    </location>
    <ligand>
        <name>Zn(2+)</name>
        <dbReference type="ChEBI" id="CHEBI:29105"/>
    </ligand>
</feature>
<comment type="caution">
    <text evidence="21">The sequence shown here is derived from an EMBL/GenBank/DDBJ whole genome shotgun (WGS) entry which is preliminary data.</text>
</comment>
<evidence type="ECO:0000256" key="15">
    <source>
        <dbReference type="ARBA" id="ARBA00023141"/>
    </source>
</evidence>
<dbReference type="HAMAP" id="MF_00110">
    <property type="entry name" value="DHQ_synthase"/>
    <property type="match status" value="1"/>
</dbReference>
<comment type="cofactor">
    <cofactor evidence="2 18">
        <name>NAD(+)</name>
        <dbReference type="ChEBI" id="CHEBI:57540"/>
    </cofactor>
</comment>
<dbReference type="CDD" id="cd08195">
    <property type="entry name" value="DHQS"/>
    <property type="match status" value="1"/>
</dbReference>
<keyword evidence="14 18" id="KW-0520">NAD</keyword>
<dbReference type="NCBIfam" id="TIGR01357">
    <property type="entry name" value="aroB"/>
    <property type="match status" value="1"/>
</dbReference>
<sequence>MQVLTVNLDDRSYPIYIGEALLSQPELLTKHIRGRQVCVVTNERVAPLYLDKLCESLSAYQVSRVILPDGESHKTLDVWASIFDTLLSERHNRTTTLIALGGGVVGDMTGFAAACYQRGVDFIQIPTTLLSMVDSSVGGKTGVNHPLGKNMIGAFYQPQCVLADISLLASLPPRELSAGIAEIIKYGLIADYDFFVWLENNIDALMRGDVPALSYAVQRSCENKADVVAQDEREGGLRAILNLGHTFGHAIETAQGYGNWLHGEAVGAGMAMAADLSWRRGAISAEELQRTLDLLTRANLPTKAPADMTPAQFMELMGVDKKVLDGRLRLVLLEAMGKAITTSEIDLAMLQQTFDACKADT</sequence>
<protein>
    <recommendedName>
        <fullName evidence="8 18">3-dehydroquinate synthase</fullName>
        <shortName evidence="18">DHQS</shortName>
        <ecNumber evidence="7 18">4.2.3.4</ecNumber>
    </recommendedName>
</protein>
<keyword evidence="17 18" id="KW-0170">Cobalt</keyword>
<evidence type="ECO:0000256" key="7">
    <source>
        <dbReference type="ARBA" id="ARBA00013031"/>
    </source>
</evidence>
<feature type="binding site" evidence="18">
    <location>
        <position position="140"/>
    </location>
    <ligand>
        <name>NAD(+)</name>
        <dbReference type="ChEBI" id="CHEBI:57540"/>
    </ligand>
</feature>
<dbReference type="Proteomes" id="UP000216101">
    <property type="component" value="Unassembled WGS sequence"/>
</dbReference>
<evidence type="ECO:0000256" key="3">
    <source>
        <dbReference type="ARBA" id="ARBA00003485"/>
    </source>
</evidence>
<dbReference type="AlphaFoldDB" id="A0A266QCF5"/>
<dbReference type="UniPathway" id="UPA00053">
    <property type="reaction ID" value="UER00085"/>
</dbReference>
<organism evidence="21 22">
    <name type="scientific">Cellvibrio mixtus</name>
    <dbReference type="NCBI Taxonomy" id="39650"/>
    <lineage>
        <taxon>Bacteria</taxon>
        <taxon>Pseudomonadati</taxon>
        <taxon>Pseudomonadota</taxon>
        <taxon>Gammaproteobacteria</taxon>
        <taxon>Cellvibrionales</taxon>
        <taxon>Cellvibrionaceae</taxon>
        <taxon>Cellvibrio</taxon>
    </lineage>
</organism>
<dbReference type="PANTHER" id="PTHR43622">
    <property type="entry name" value="3-DEHYDROQUINATE SYNTHASE"/>
    <property type="match status" value="1"/>
</dbReference>
<comment type="cofactor">
    <cofactor evidence="18">
        <name>Co(2+)</name>
        <dbReference type="ChEBI" id="CHEBI:48828"/>
    </cofactor>
    <cofactor evidence="18">
        <name>Zn(2+)</name>
        <dbReference type="ChEBI" id="CHEBI:29105"/>
    </cofactor>
    <text evidence="18">Binds 1 divalent metal cation per subunit. Can use either Co(2+) or Zn(2+).</text>
</comment>
<evidence type="ECO:0000256" key="14">
    <source>
        <dbReference type="ARBA" id="ARBA00023027"/>
    </source>
</evidence>
<dbReference type="InterPro" id="IPR050071">
    <property type="entry name" value="Dehydroquinate_synthase"/>
</dbReference>
<comment type="function">
    <text evidence="3 18">Catalyzes the conversion of 3-deoxy-D-arabino-heptulosonate 7-phosphate (DAHP) to dehydroquinate (DHQ).</text>
</comment>
<dbReference type="FunFam" id="1.20.1090.10:FF:000002">
    <property type="entry name" value="3-dehydroquinate synthase"/>
    <property type="match status" value="1"/>
</dbReference>
<keyword evidence="15 18" id="KW-0057">Aromatic amino acid biosynthesis</keyword>
<evidence type="ECO:0000313" key="21">
    <source>
        <dbReference type="EMBL" id="OZY87021.1"/>
    </source>
</evidence>
<keyword evidence="12 18" id="KW-0547">Nucleotide-binding</keyword>
<comment type="caution">
    <text evidence="18">Lacks conserved residue(s) required for the propagation of feature annotation.</text>
</comment>
<keyword evidence="10 18" id="KW-0028">Amino-acid biosynthesis</keyword>
<evidence type="ECO:0000256" key="8">
    <source>
        <dbReference type="ARBA" id="ARBA00017684"/>
    </source>
</evidence>
<evidence type="ECO:0000259" key="20">
    <source>
        <dbReference type="Pfam" id="PF24621"/>
    </source>
</evidence>
<dbReference type="PANTHER" id="PTHR43622:SF7">
    <property type="entry name" value="3-DEHYDROQUINATE SYNTHASE, CHLOROPLASTIC"/>
    <property type="match status" value="1"/>
</dbReference>
<feature type="binding site" evidence="18">
    <location>
        <begin position="69"/>
        <end position="74"/>
    </location>
    <ligand>
        <name>NAD(+)</name>
        <dbReference type="ChEBI" id="CHEBI:57540"/>
    </ligand>
</feature>
<evidence type="ECO:0000256" key="11">
    <source>
        <dbReference type="ARBA" id="ARBA00022723"/>
    </source>
</evidence>
<feature type="binding site" evidence="18">
    <location>
        <position position="149"/>
    </location>
    <ligand>
        <name>NAD(+)</name>
        <dbReference type="ChEBI" id="CHEBI:57540"/>
    </ligand>
</feature>
<evidence type="ECO:0000256" key="10">
    <source>
        <dbReference type="ARBA" id="ARBA00022605"/>
    </source>
</evidence>
<dbReference type="SUPFAM" id="SSF56796">
    <property type="entry name" value="Dehydroquinate synthase-like"/>
    <property type="match status" value="1"/>
</dbReference>
<proteinExistence type="inferred from homology"/>
<evidence type="ECO:0000256" key="1">
    <source>
        <dbReference type="ARBA" id="ARBA00001393"/>
    </source>
</evidence>
<feature type="binding site" evidence="18">
    <location>
        <position position="262"/>
    </location>
    <ligand>
        <name>Zn(2+)</name>
        <dbReference type="ChEBI" id="CHEBI:29105"/>
    </ligand>
</feature>
<comment type="similarity">
    <text evidence="6 18">Belongs to the sugar phosphate cyclases superfamily. Dehydroquinate synthase family.</text>
</comment>
<accession>A0A266QCF5</accession>
<dbReference type="Pfam" id="PF01761">
    <property type="entry name" value="DHQ_synthase"/>
    <property type="match status" value="1"/>
</dbReference>
<keyword evidence="9 18" id="KW-0963">Cytoplasm</keyword>